<feature type="transmembrane region" description="Helical" evidence="2">
    <location>
        <begin position="20"/>
        <end position="41"/>
    </location>
</feature>
<sequence>MTHSAHGAYRSRGHRRAALAKRWILVALCITVLGGIVWPVLDHFGVFSDQGEAISFDQDNKGGGQGGGQTGGSTGRRPGESLASLPTGPKADFTIAGTVPEDGTKIAVTTLAGRKSGFTGKVWVWVPKEYREDPRYATSGFPVMIALPGGPGYPANYWMGTNLGLQASISRWFHEGRSLPFILAMPVLNPHPDDGGLYWDGSDIPGQPRMGTWLTEDVPDLIRANFRTIKSRDGWCYMGSSTGGFAGLKSVLQKPDKFKAVIASGPDLVPDSRLWHGHEREQAANTPAVLAQRLIAAGGPEVYLAFQVGTVGSDARAKGPIEDFVAHYGRGPVKTRLSVIQGGRHDAASYVPNMARGQLVQWISEHMQGPVRVRP</sequence>
<dbReference type="RefSeq" id="WP_109281829.1">
    <property type="nucleotide sequence ID" value="NZ_JBFAUK010000024.1"/>
</dbReference>
<reference evidence="3 4" key="1">
    <citation type="submission" date="2024-06" db="EMBL/GenBank/DDBJ databases">
        <title>The Natural Products Discovery Center: Release of the First 8490 Sequenced Strains for Exploring Actinobacteria Biosynthetic Diversity.</title>
        <authorList>
            <person name="Kalkreuter E."/>
            <person name="Kautsar S.A."/>
            <person name="Yang D."/>
            <person name="Bader C.D."/>
            <person name="Teijaro C.N."/>
            <person name="Fluegel L."/>
            <person name="Davis C.M."/>
            <person name="Simpson J.R."/>
            <person name="Lauterbach L."/>
            <person name="Steele A.D."/>
            <person name="Gui C."/>
            <person name="Meng S."/>
            <person name="Li G."/>
            <person name="Viehrig K."/>
            <person name="Ye F."/>
            <person name="Su P."/>
            <person name="Kiefer A.F."/>
            <person name="Nichols A."/>
            <person name="Cepeda A.J."/>
            <person name="Yan W."/>
            <person name="Fan B."/>
            <person name="Jiang Y."/>
            <person name="Adhikari A."/>
            <person name="Zheng C.-J."/>
            <person name="Schuster L."/>
            <person name="Cowan T.M."/>
            <person name="Smanski M.J."/>
            <person name="Chevrette M.G."/>
            <person name="De Carvalho L.P.S."/>
            <person name="Shen B."/>
        </authorList>
    </citation>
    <scope>NUCLEOTIDE SEQUENCE [LARGE SCALE GENOMIC DNA]</scope>
    <source>
        <strain evidence="3 4">NPDC052347</strain>
    </source>
</reference>
<feature type="compositionally biased region" description="Gly residues" evidence="1">
    <location>
        <begin position="61"/>
        <end position="74"/>
    </location>
</feature>
<keyword evidence="2" id="KW-0812">Transmembrane</keyword>
<dbReference type="SUPFAM" id="SSF53474">
    <property type="entry name" value="alpha/beta-Hydrolases"/>
    <property type="match status" value="1"/>
</dbReference>
<keyword evidence="2" id="KW-0472">Membrane</keyword>
<dbReference type="EMBL" id="JBFAUK010000024">
    <property type="protein sequence ID" value="MEV5509786.1"/>
    <property type="molecule type" value="Genomic_DNA"/>
</dbReference>
<gene>
    <name evidence="3" type="ORF">AB0L16_25670</name>
</gene>
<feature type="region of interest" description="Disordered" evidence="1">
    <location>
        <begin position="56"/>
        <end position="88"/>
    </location>
</feature>
<keyword evidence="2" id="KW-1133">Transmembrane helix</keyword>
<dbReference type="PANTHER" id="PTHR48098:SF1">
    <property type="entry name" value="DIACYLGLYCEROL ACYLTRANSFERASE_MYCOLYLTRANSFERASE AG85A"/>
    <property type="match status" value="1"/>
</dbReference>
<dbReference type="PANTHER" id="PTHR48098">
    <property type="entry name" value="ENTEROCHELIN ESTERASE-RELATED"/>
    <property type="match status" value="1"/>
</dbReference>
<dbReference type="Pfam" id="PF00756">
    <property type="entry name" value="Esterase"/>
    <property type="match status" value="1"/>
</dbReference>
<dbReference type="InterPro" id="IPR000801">
    <property type="entry name" value="Esterase-like"/>
</dbReference>
<evidence type="ECO:0000313" key="3">
    <source>
        <dbReference type="EMBL" id="MEV5509786.1"/>
    </source>
</evidence>
<dbReference type="GO" id="GO:0016787">
    <property type="term" value="F:hydrolase activity"/>
    <property type="evidence" value="ECO:0007669"/>
    <property type="project" value="UniProtKB-KW"/>
</dbReference>
<dbReference type="InterPro" id="IPR029058">
    <property type="entry name" value="AB_hydrolase_fold"/>
</dbReference>
<dbReference type="Gene3D" id="3.40.50.1820">
    <property type="entry name" value="alpha/beta hydrolase"/>
    <property type="match status" value="1"/>
</dbReference>
<organism evidence="3 4">
    <name type="scientific">Streptomyces orinoci</name>
    <name type="common">Streptoverticillium orinoci</name>
    <dbReference type="NCBI Taxonomy" id="67339"/>
    <lineage>
        <taxon>Bacteria</taxon>
        <taxon>Bacillati</taxon>
        <taxon>Actinomycetota</taxon>
        <taxon>Actinomycetes</taxon>
        <taxon>Kitasatosporales</taxon>
        <taxon>Streptomycetaceae</taxon>
        <taxon>Streptomyces</taxon>
    </lineage>
</organism>
<proteinExistence type="predicted"/>
<name>A0ABV3K3Q7_STRON</name>
<evidence type="ECO:0000256" key="2">
    <source>
        <dbReference type="SAM" id="Phobius"/>
    </source>
</evidence>
<accession>A0ABV3K3Q7</accession>
<dbReference type="InterPro" id="IPR050583">
    <property type="entry name" value="Mycobacterial_A85_antigen"/>
</dbReference>
<dbReference type="Proteomes" id="UP001552594">
    <property type="component" value="Unassembled WGS sequence"/>
</dbReference>
<keyword evidence="4" id="KW-1185">Reference proteome</keyword>
<protein>
    <submittedName>
        <fullName evidence="3">Alpha/beta hydrolase-fold protein</fullName>
    </submittedName>
</protein>
<comment type="caution">
    <text evidence="3">The sequence shown here is derived from an EMBL/GenBank/DDBJ whole genome shotgun (WGS) entry which is preliminary data.</text>
</comment>
<evidence type="ECO:0000313" key="4">
    <source>
        <dbReference type="Proteomes" id="UP001552594"/>
    </source>
</evidence>
<evidence type="ECO:0000256" key="1">
    <source>
        <dbReference type="SAM" id="MobiDB-lite"/>
    </source>
</evidence>
<keyword evidence="3" id="KW-0378">Hydrolase</keyword>